<gene>
    <name evidence="2" type="ORF">KB213_08325</name>
</gene>
<dbReference type="Proteomes" id="UP000677812">
    <property type="component" value="Unassembled WGS sequence"/>
</dbReference>
<feature type="region of interest" description="Disordered" evidence="1">
    <location>
        <begin position="1"/>
        <end position="135"/>
    </location>
</feature>
<feature type="compositionally biased region" description="Low complexity" evidence="1">
    <location>
        <begin position="26"/>
        <end position="52"/>
    </location>
</feature>
<proteinExistence type="predicted"/>
<organism evidence="2 3">
    <name type="scientific">Neokomagataea anthophila</name>
    <dbReference type="NCBI Taxonomy" id="2826925"/>
    <lineage>
        <taxon>Bacteria</taxon>
        <taxon>Pseudomonadati</taxon>
        <taxon>Pseudomonadota</taxon>
        <taxon>Alphaproteobacteria</taxon>
        <taxon>Acetobacterales</taxon>
        <taxon>Acetobacteraceae</taxon>
        <taxon>Neokomagataea</taxon>
    </lineage>
</organism>
<feature type="region of interest" description="Disordered" evidence="1">
    <location>
        <begin position="224"/>
        <end position="270"/>
    </location>
</feature>
<protein>
    <recommendedName>
        <fullName evidence="4">Scaffolding protein</fullName>
    </recommendedName>
</protein>
<evidence type="ECO:0008006" key="4">
    <source>
        <dbReference type="Google" id="ProtNLM"/>
    </source>
</evidence>
<evidence type="ECO:0000313" key="3">
    <source>
        <dbReference type="Proteomes" id="UP000677812"/>
    </source>
</evidence>
<reference evidence="2 3" key="1">
    <citation type="submission" date="2021-04" db="EMBL/GenBank/DDBJ databases">
        <title>The complete genome sequence of Neokomagataea sp. TBRC 2177.</title>
        <authorList>
            <person name="Charoenyingcharoen P."/>
            <person name="Yukphan P."/>
        </authorList>
    </citation>
    <scope>NUCLEOTIDE SEQUENCE [LARGE SCALE GENOMIC DNA]</scope>
    <source>
        <strain evidence="2 3">TBRC 2177</strain>
    </source>
</reference>
<accession>A0ABS5E835</accession>
<name>A0ABS5E835_9PROT</name>
<feature type="compositionally biased region" description="Basic and acidic residues" evidence="1">
    <location>
        <begin position="53"/>
        <end position="106"/>
    </location>
</feature>
<evidence type="ECO:0000256" key="1">
    <source>
        <dbReference type="SAM" id="MobiDB-lite"/>
    </source>
</evidence>
<evidence type="ECO:0000313" key="2">
    <source>
        <dbReference type="EMBL" id="MBR0560057.1"/>
    </source>
</evidence>
<keyword evidence="3" id="KW-1185">Reference proteome</keyword>
<comment type="caution">
    <text evidence="2">The sequence shown here is derived from an EMBL/GenBank/DDBJ whole genome shotgun (WGS) entry which is preliminary data.</text>
</comment>
<dbReference type="RefSeq" id="WP_211682124.1">
    <property type="nucleotide sequence ID" value="NZ_JAGRQH010000005.1"/>
</dbReference>
<sequence>MSETLEATAPIEDTNILSGIEFGSDAGAEQQTPEPAQEPPSGATQEEAQAAPQEEKQKTPDWLQRKIDRATYERREAERQVQAYRDELEQTRRALEAARGKQREEPELTPDQIRQQERDAAAQQRAVEQEQNSFGEAAQKVASDLVGVHGADAVTQATKLLIDRGGMDFDNKSHQQIIKDISELPNSGAVYYALANDPDAASALFDAPERRQYALLQKFASSMTDQVQEQQAAPAATARPSVSPVSKAPPPVPAATGSARPSGGSRSLYDDSLSAEDFAKMFSKRG</sequence>
<dbReference type="EMBL" id="JAGRQH010000005">
    <property type="protein sequence ID" value="MBR0560057.1"/>
    <property type="molecule type" value="Genomic_DNA"/>
</dbReference>
<feature type="compositionally biased region" description="Low complexity" evidence="1">
    <location>
        <begin position="121"/>
        <end position="131"/>
    </location>
</feature>